<accession>A0A7W9QE21</accession>
<sequence>MPTPIETELAAVMGQGLTIEPVGGTSLSQCVDGVLFRNASALALLHIPSVAHL</sequence>
<comment type="caution">
    <text evidence="1">The sequence shown here is derived from an EMBL/GenBank/DDBJ whole genome shotgun (WGS) entry which is preliminary data.</text>
</comment>
<gene>
    <name evidence="1" type="ORF">FHS42_005662</name>
</gene>
<keyword evidence="2" id="KW-1185">Reference proteome</keyword>
<reference evidence="1 2" key="1">
    <citation type="submission" date="2020-08" db="EMBL/GenBank/DDBJ databases">
        <title>Genomic Encyclopedia of Type Strains, Phase III (KMG-III): the genomes of soil and plant-associated and newly described type strains.</title>
        <authorList>
            <person name="Whitman W."/>
        </authorList>
    </citation>
    <scope>NUCLEOTIDE SEQUENCE [LARGE SCALE GENOMIC DNA]</scope>
    <source>
        <strain evidence="1 2">CECT 8305</strain>
    </source>
</reference>
<name>A0A7W9QE21_9ACTN</name>
<protein>
    <submittedName>
        <fullName evidence="1">Uncharacterized protein</fullName>
    </submittedName>
</protein>
<dbReference type="Proteomes" id="UP000588098">
    <property type="component" value="Unassembled WGS sequence"/>
</dbReference>
<proteinExistence type="predicted"/>
<organism evidence="1 2">
    <name type="scientific">Streptomyces zagrosensis</name>
    <dbReference type="NCBI Taxonomy" id="1042984"/>
    <lineage>
        <taxon>Bacteria</taxon>
        <taxon>Bacillati</taxon>
        <taxon>Actinomycetota</taxon>
        <taxon>Actinomycetes</taxon>
        <taxon>Kitasatosporales</taxon>
        <taxon>Streptomycetaceae</taxon>
        <taxon>Streptomyces</taxon>
    </lineage>
</organism>
<evidence type="ECO:0000313" key="2">
    <source>
        <dbReference type="Proteomes" id="UP000588098"/>
    </source>
</evidence>
<dbReference type="AlphaFoldDB" id="A0A7W9QE21"/>
<evidence type="ECO:0000313" key="1">
    <source>
        <dbReference type="EMBL" id="MBB5938573.1"/>
    </source>
</evidence>
<dbReference type="EMBL" id="JACHJL010000017">
    <property type="protein sequence ID" value="MBB5938573.1"/>
    <property type="molecule type" value="Genomic_DNA"/>
</dbReference>